<protein>
    <submittedName>
        <fullName evidence="2">Uncharacterized protein</fullName>
    </submittedName>
</protein>
<name>A0A1X9MEL6_9BACI</name>
<accession>A0A1X9MEL6</accession>
<evidence type="ECO:0000313" key="2">
    <source>
        <dbReference type="EMBL" id="ARK31878.1"/>
    </source>
</evidence>
<dbReference type="KEGG" id="bkw:BkAM31D_19675"/>
<feature type="transmembrane region" description="Helical" evidence="1">
    <location>
        <begin position="28"/>
        <end position="48"/>
    </location>
</feature>
<dbReference type="AlphaFoldDB" id="A0A1X9MEL6"/>
<dbReference type="Proteomes" id="UP000193006">
    <property type="component" value="Chromosome"/>
</dbReference>
<reference evidence="2 3" key="1">
    <citation type="submission" date="2017-04" db="EMBL/GenBank/DDBJ databases">
        <title>Bacillus krulwichiae AM31D Genome sequencing and assembly.</title>
        <authorList>
            <person name="Krulwich T.A."/>
            <person name="Anastor L."/>
            <person name="Ehrlich R."/>
            <person name="Ehrlich G.D."/>
            <person name="Janto B."/>
        </authorList>
    </citation>
    <scope>NUCLEOTIDE SEQUENCE [LARGE SCALE GENOMIC DNA]</scope>
    <source>
        <strain evidence="2 3">AM31D</strain>
    </source>
</reference>
<gene>
    <name evidence="2" type="ORF">BkAM31D_19675</name>
</gene>
<feature type="transmembrane region" description="Helical" evidence="1">
    <location>
        <begin position="6"/>
        <end position="21"/>
    </location>
</feature>
<keyword evidence="1" id="KW-1133">Transmembrane helix</keyword>
<keyword evidence="1" id="KW-0472">Membrane</keyword>
<dbReference type="RefSeq" id="WP_169801127.1">
    <property type="nucleotide sequence ID" value="NZ_CP020814.1"/>
</dbReference>
<sequence>MISTIVFAFAIFCGWLVFDFVKHRKITMEMVISSFVIAVAAGILWWLLELIF</sequence>
<organism evidence="2 3">
    <name type="scientific">Halalkalibacter krulwichiae</name>
    <dbReference type="NCBI Taxonomy" id="199441"/>
    <lineage>
        <taxon>Bacteria</taxon>
        <taxon>Bacillati</taxon>
        <taxon>Bacillota</taxon>
        <taxon>Bacilli</taxon>
        <taxon>Bacillales</taxon>
        <taxon>Bacillaceae</taxon>
        <taxon>Halalkalibacter</taxon>
    </lineage>
</organism>
<proteinExistence type="predicted"/>
<dbReference type="STRING" id="199441.BkAM31D_19675"/>
<keyword evidence="1" id="KW-0812">Transmembrane</keyword>
<keyword evidence="3" id="KW-1185">Reference proteome</keyword>
<dbReference type="EMBL" id="CP020814">
    <property type="protein sequence ID" value="ARK31878.1"/>
    <property type="molecule type" value="Genomic_DNA"/>
</dbReference>
<evidence type="ECO:0000313" key="3">
    <source>
        <dbReference type="Proteomes" id="UP000193006"/>
    </source>
</evidence>
<evidence type="ECO:0000256" key="1">
    <source>
        <dbReference type="SAM" id="Phobius"/>
    </source>
</evidence>